<gene>
    <name evidence="13" type="primary">eccB</name>
    <name evidence="12" type="ORF">BV510_08430</name>
    <name evidence="13" type="ORF">CRI78_09760</name>
</gene>
<evidence type="ECO:0000256" key="2">
    <source>
        <dbReference type="ARBA" id="ARBA00008149"/>
    </source>
</evidence>
<keyword evidence="7" id="KW-0067">ATP-binding</keyword>
<dbReference type="GO" id="GO:0016787">
    <property type="term" value="F:hydrolase activity"/>
    <property type="evidence" value="ECO:0007669"/>
    <property type="project" value="UniProtKB-KW"/>
</dbReference>
<feature type="region of interest" description="Disordered" evidence="10">
    <location>
        <begin position="462"/>
        <end position="516"/>
    </location>
</feature>
<dbReference type="GO" id="GO:0005576">
    <property type="term" value="C:extracellular region"/>
    <property type="evidence" value="ECO:0007669"/>
    <property type="project" value="TreeGrafter"/>
</dbReference>
<keyword evidence="6" id="KW-0378">Hydrolase</keyword>
<dbReference type="STRING" id="1801.BRW64_26310"/>
<dbReference type="GO" id="GO:0005886">
    <property type="term" value="C:plasma membrane"/>
    <property type="evidence" value="ECO:0007669"/>
    <property type="project" value="UniProtKB-SubCell"/>
</dbReference>
<evidence type="ECO:0000313" key="13">
    <source>
        <dbReference type="EMBL" id="PEG54775.1"/>
    </source>
</evidence>
<dbReference type="RefSeq" id="WP_073859423.1">
    <property type="nucleotide sequence ID" value="NZ_BAAATC010000015.1"/>
</dbReference>
<keyword evidence="15" id="KW-1185">Reference proteome</keyword>
<evidence type="ECO:0000256" key="9">
    <source>
        <dbReference type="ARBA" id="ARBA00023136"/>
    </source>
</evidence>
<dbReference type="AlphaFoldDB" id="A0A1Q4H530"/>
<comment type="subcellular location">
    <subcellularLocation>
        <location evidence="1">Cell membrane</location>
        <topology evidence="1">Single-pass membrane protein</topology>
    </subcellularLocation>
</comment>
<keyword evidence="9 11" id="KW-0472">Membrane</keyword>
<dbReference type="InterPro" id="IPR044857">
    <property type="entry name" value="T7SS_EccB_R1"/>
</dbReference>
<dbReference type="Pfam" id="PF05108">
    <property type="entry name" value="T7SS_ESX1_EccB"/>
    <property type="match status" value="1"/>
</dbReference>
<keyword evidence="3" id="KW-1003">Cell membrane</keyword>
<feature type="compositionally biased region" description="Basic and acidic residues" evidence="10">
    <location>
        <begin position="462"/>
        <end position="475"/>
    </location>
</feature>
<evidence type="ECO:0000256" key="1">
    <source>
        <dbReference type="ARBA" id="ARBA00004162"/>
    </source>
</evidence>
<keyword evidence="8 11" id="KW-1133">Transmembrane helix</keyword>
<evidence type="ECO:0000256" key="3">
    <source>
        <dbReference type="ARBA" id="ARBA00022475"/>
    </source>
</evidence>
<organism evidence="12 14">
    <name type="scientific">Mycolicibacterium diernhoferi</name>
    <dbReference type="NCBI Taxonomy" id="1801"/>
    <lineage>
        <taxon>Bacteria</taxon>
        <taxon>Bacillati</taxon>
        <taxon>Actinomycetota</taxon>
        <taxon>Actinomycetes</taxon>
        <taxon>Mycobacteriales</taxon>
        <taxon>Mycobacteriaceae</taxon>
        <taxon>Mycolicibacterium</taxon>
    </lineage>
</organism>
<dbReference type="OrthoDB" id="3847604at2"/>
<sequence>MAGFRLTTKVQVSGWRFLLRRVEHAIVRRDTRMFDDPLQFYSRAVMAGVVIAVVVCIGAVLLAYFKPLGKRGSDTLLVDRTTNQLYVLVPGSDDLRPVYNLTSARLVLGNPANPSAVKSEELNRMPKGQPIGIPGAPYATPLGAPTSSWSLCDTVIKPDSVAPEVQTSALVMPLATDASVGPIKANQGVLVTYQGRTWLVTQDGRHSIDLANRAVTSAVGIPVTAKATPISTGLFNALPNVGPWQLPAVPSAGGPNTVGLPPNLVIGSVFKTITDNTEQRYVVLSDGVAKVNGTTAAALRATNSFGLITSPSVEASDVAAIPEEVFVSPLPDEPMDIRLPQDAPTLCWSWQREPGDQAPRQTVISGRHLPVPASRMNGGIDQIAGDATVFIDGGQFVRLQSPDPRYGESLYYVDPQGVRYGLPNEDTAGALGLSGPLTAPWQVVSLLIDGPVLTRQAALLEHDTLPPDPNPRKVDGAPNQATPVGAANPPPAPGAPAAGLPAPAPGSPLPPEGAGG</sequence>
<proteinExistence type="inferred from homology"/>
<accession>A0A1Q4H530</accession>
<dbReference type="Gene3D" id="3.30.2390.20">
    <property type="entry name" value="Type VII secretion system EccB, repeat 1 domain"/>
    <property type="match status" value="1"/>
</dbReference>
<dbReference type="GO" id="GO:0005524">
    <property type="term" value="F:ATP binding"/>
    <property type="evidence" value="ECO:0007669"/>
    <property type="project" value="UniProtKB-KW"/>
</dbReference>
<dbReference type="InterPro" id="IPR042485">
    <property type="entry name" value="T7SS_EccB_R3"/>
</dbReference>
<comment type="similarity">
    <text evidence="2">Belongs to the EccB family.</text>
</comment>
<evidence type="ECO:0000256" key="5">
    <source>
        <dbReference type="ARBA" id="ARBA00022741"/>
    </source>
</evidence>
<evidence type="ECO:0000256" key="11">
    <source>
        <dbReference type="SAM" id="Phobius"/>
    </source>
</evidence>
<evidence type="ECO:0000256" key="8">
    <source>
        <dbReference type="ARBA" id="ARBA00022989"/>
    </source>
</evidence>
<dbReference type="Proteomes" id="UP000191039">
    <property type="component" value="Unassembled WGS sequence"/>
</dbReference>
<feature type="compositionally biased region" description="Pro residues" evidence="10">
    <location>
        <begin position="502"/>
        <end position="516"/>
    </location>
</feature>
<evidence type="ECO:0000256" key="7">
    <source>
        <dbReference type="ARBA" id="ARBA00022840"/>
    </source>
</evidence>
<dbReference type="PANTHER" id="PTHR40765">
    <property type="entry name" value="ESX-2 SECRETION SYSTEM ATPASE ECCB2"/>
    <property type="match status" value="1"/>
</dbReference>
<dbReference type="EMBL" id="MIJD01000064">
    <property type="protein sequence ID" value="OPE54783.1"/>
    <property type="molecule type" value="Genomic_DNA"/>
</dbReference>
<protein>
    <submittedName>
        <fullName evidence="12">Type VII secretion protein EccB</fullName>
    </submittedName>
</protein>
<evidence type="ECO:0000256" key="6">
    <source>
        <dbReference type="ARBA" id="ARBA00022801"/>
    </source>
</evidence>
<dbReference type="Proteomes" id="UP000220340">
    <property type="component" value="Unassembled WGS sequence"/>
</dbReference>
<dbReference type="InterPro" id="IPR007795">
    <property type="entry name" value="T7SS_EccB"/>
</dbReference>
<evidence type="ECO:0000313" key="14">
    <source>
        <dbReference type="Proteomes" id="UP000191039"/>
    </source>
</evidence>
<name>A0A1Q4H530_9MYCO</name>
<keyword evidence="5" id="KW-0547">Nucleotide-binding</keyword>
<evidence type="ECO:0000256" key="10">
    <source>
        <dbReference type="SAM" id="MobiDB-lite"/>
    </source>
</evidence>
<evidence type="ECO:0000256" key="4">
    <source>
        <dbReference type="ARBA" id="ARBA00022692"/>
    </source>
</evidence>
<evidence type="ECO:0000313" key="12">
    <source>
        <dbReference type="EMBL" id="OPE54783.1"/>
    </source>
</evidence>
<evidence type="ECO:0000313" key="15">
    <source>
        <dbReference type="Proteomes" id="UP000220340"/>
    </source>
</evidence>
<reference evidence="12 14" key="1">
    <citation type="submission" date="2016-09" db="EMBL/GenBank/DDBJ databases">
        <title>genome sequences of unsequenced Mycobacteria.</title>
        <authorList>
            <person name="Greninger A.L."/>
            <person name="Jerome K.R."/>
            <person name="Mcnair B."/>
            <person name="Wallis C."/>
            <person name="Fang F."/>
        </authorList>
    </citation>
    <scope>NUCLEOTIDE SEQUENCE [LARGE SCALE GENOMIC DNA]</scope>
    <source>
        <strain evidence="12 14">BM1</strain>
    </source>
</reference>
<dbReference type="Gene3D" id="2.40.50.910">
    <property type="entry name" value="Type VII secretion system EccB, repeat 3 domain"/>
    <property type="match status" value="1"/>
</dbReference>
<reference evidence="13 15" key="2">
    <citation type="submission" date="2017-10" db="EMBL/GenBank/DDBJ databases">
        <title>The new phylogeny of genus Mycobacterium.</title>
        <authorList>
            <person name="Tortoli E."/>
            <person name="Trovato A."/>
            <person name="Cirillo D.M."/>
        </authorList>
    </citation>
    <scope>NUCLEOTIDE SEQUENCE [LARGE SCALE GENOMIC DNA]</scope>
    <source>
        <strain evidence="13 15">IP141170001</strain>
    </source>
</reference>
<dbReference type="PANTHER" id="PTHR40765:SF2">
    <property type="entry name" value="ESX-2 SECRETION SYSTEM ATPASE ECCB2"/>
    <property type="match status" value="1"/>
</dbReference>
<dbReference type="NCBIfam" id="TIGR03919">
    <property type="entry name" value="T7SS_EccB"/>
    <property type="match status" value="1"/>
</dbReference>
<dbReference type="EMBL" id="PDCR01000010">
    <property type="protein sequence ID" value="PEG54775.1"/>
    <property type="molecule type" value="Genomic_DNA"/>
</dbReference>
<comment type="caution">
    <text evidence="12">The sequence shown here is derived from an EMBL/GenBank/DDBJ whole genome shotgun (WGS) entry which is preliminary data.</text>
</comment>
<keyword evidence="4 11" id="KW-0812">Transmembrane</keyword>
<feature type="transmembrane region" description="Helical" evidence="11">
    <location>
        <begin position="40"/>
        <end position="65"/>
    </location>
</feature>